<evidence type="ECO:0000256" key="3">
    <source>
        <dbReference type="ARBA" id="ARBA00022448"/>
    </source>
</evidence>
<dbReference type="RefSeq" id="WP_009762453.1">
    <property type="nucleotide sequence ID" value="NZ_CP141049.1"/>
</dbReference>
<evidence type="ECO:0000256" key="7">
    <source>
        <dbReference type="ARBA" id="ARBA00023136"/>
    </source>
</evidence>
<dbReference type="AlphaFoldDB" id="I4YR10"/>
<feature type="transmembrane region" description="Helical" evidence="8">
    <location>
        <begin position="470"/>
        <end position="489"/>
    </location>
</feature>
<dbReference type="PANTHER" id="PTHR42929:SF5">
    <property type="entry name" value="ABC TRANSPORTER PERMEASE PROTEIN"/>
    <property type="match status" value="1"/>
</dbReference>
<dbReference type="GO" id="GO:0005886">
    <property type="term" value="C:plasma membrane"/>
    <property type="evidence" value="ECO:0007669"/>
    <property type="project" value="UniProtKB-SubCell"/>
</dbReference>
<evidence type="ECO:0000259" key="9">
    <source>
        <dbReference type="PROSITE" id="PS50928"/>
    </source>
</evidence>
<name>I4YR10_9HYPH</name>
<organism evidence="10 11">
    <name type="scientific">Microvirga lotononidis</name>
    <dbReference type="NCBI Taxonomy" id="864069"/>
    <lineage>
        <taxon>Bacteria</taxon>
        <taxon>Pseudomonadati</taxon>
        <taxon>Pseudomonadota</taxon>
        <taxon>Alphaproteobacteria</taxon>
        <taxon>Hyphomicrobiales</taxon>
        <taxon>Methylobacteriaceae</taxon>
        <taxon>Microvirga</taxon>
    </lineage>
</organism>
<evidence type="ECO:0000313" key="10">
    <source>
        <dbReference type="EMBL" id="EIM26402.1"/>
    </source>
</evidence>
<dbReference type="PANTHER" id="PTHR42929">
    <property type="entry name" value="INNER MEMBRANE ABC TRANSPORTER PERMEASE PROTEIN YDCU-RELATED-RELATED"/>
    <property type="match status" value="1"/>
</dbReference>
<feature type="transmembrane region" description="Helical" evidence="8">
    <location>
        <begin position="254"/>
        <end position="275"/>
    </location>
</feature>
<feature type="transmembrane region" description="Helical" evidence="8">
    <location>
        <begin position="402"/>
        <end position="421"/>
    </location>
</feature>
<feature type="domain" description="ABC transmembrane type-1" evidence="9">
    <location>
        <begin position="69"/>
        <end position="275"/>
    </location>
</feature>
<dbReference type="InterPro" id="IPR035906">
    <property type="entry name" value="MetI-like_sf"/>
</dbReference>
<reference evidence="10 11" key="1">
    <citation type="submission" date="2012-02" db="EMBL/GenBank/DDBJ databases">
        <title>Improved High-Quality Draft sequence of Microvirga sp. WSM3557.</title>
        <authorList>
            <consortium name="US DOE Joint Genome Institute"/>
            <person name="Lucas S."/>
            <person name="Han J."/>
            <person name="Lapidus A."/>
            <person name="Cheng J.-F."/>
            <person name="Goodwin L."/>
            <person name="Pitluck S."/>
            <person name="Peters L."/>
            <person name="Zhang X."/>
            <person name="Detter J.C."/>
            <person name="Han C."/>
            <person name="Tapia R."/>
            <person name="Land M."/>
            <person name="Hauser L."/>
            <person name="Kyrpides N."/>
            <person name="Ivanova N."/>
            <person name="Pagani I."/>
            <person name="Brau L."/>
            <person name="Yates R."/>
            <person name="O'Hara G."/>
            <person name="Rui T."/>
            <person name="Howieson J."/>
            <person name="Reeve W."/>
            <person name="Woyke T."/>
        </authorList>
    </citation>
    <scope>NUCLEOTIDE SEQUENCE [LARGE SCALE GENOMIC DNA]</scope>
    <source>
        <strain evidence="10 11">WSM3557</strain>
    </source>
</reference>
<accession>I4YR10</accession>
<comment type="similarity">
    <text evidence="2">Belongs to the binding-protein-dependent transport system permease family. CysTW subfamily.</text>
</comment>
<evidence type="ECO:0000256" key="1">
    <source>
        <dbReference type="ARBA" id="ARBA00004651"/>
    </source>
</evidence>
<evidence type="ECO:0000256" key="4">
    <source>
        <dbReference type="ARBA" id="ARBA00022475"/>
    </source>
</evidence>
<dbReference type="PATRIC" id="fig|864069.3.peg.3190"/>
<feature type="transmembrane region" description="Helical" evidence="8">
    <location>
        <begin position="150"/>
        <end position="175"/>
    </location>
</feature>
<dbReference type="CDD" id="cd06261">
    <property type="entry name" value="TM_PBP2"/>
    <property type="match status" value="2"/>
</dbReference>
<evidence type="ECO:0000256" key="5">
    <source>
        <dbReference type="ARBA" id="ARBA00022692"/>
    </source>
</evidence>
<dbReference type="Pfam" id="PF00528">
    <property type="entry name" value="BPD_transp_1"/>
    <property type="match status" value="2"/>
</dbReference>
<keyword evidence="4" id="KW-1003">Cell membrane</keyword>
<feature type="transmembrane region" description="Helical" evidence="8">
    <location>
        <begin position="433"/>
        <end position="458"/>
    </location>
</feature>
<dbReference type="EMBL" id="JH660645">
    <property type="protein sequence ID" value="EIM26402.1"/>
    <property type="molecule type" value="Genomic_DNA"/>
</dbReference>
<keyword evidence="7 8" id="KW-0472">Membrane</keyword>
<dbReference type="Gene3D" id="1.10.3720.10">
    <property type="entry name" value="MetI-like"/>
    <property type="match status" value="2"/>
</dbReference>
<dbReference type="SUPFAM" id="SSF161098">
    <property type="entry name" value="MetI-like"/>
    <property type="match status" value="2"/>
</dbReference>
<dbReference type="HOGENOM" id="CLU_021838_3_0_5"/>
<dbReference type="PROSITE" id="PS50928">
    <property type="entry name" value="ABC_TM1"/>
    <property type="match status" value="2"/>
</dbReference>
<dbReference type="InterPro" id="IPR000515">
    <property type="entry name" value="MetI-like"/>
</dbReference>
<feature type="transmembrane region" description="Helical" evidence="8">
    <location>
        <begin position="568"/>
        <end position="590"/>
    </location>
</feature>
<feature type="transmembrane region" description="Helical" evidence="8">
    <location>
        <begin position="342"/>
        <end position="367"/>
    </location>
</feature>
<dbReference type="STRING" id="864069.MicloDRAFT_00029510"/>
<feature type="transmembrane region" description="Helical" evidence="8">
    <location>
        <begin position="510"/>
        <end position="532"/>
    </location>
</feature>
<keyword evidence="3 8" id="KW-0813">Transport</keyword>
<dbReference type="eggNOG" id="COG1176">
    <property type="taxonomic scope" value="Bacteria"/>
</dbReference>
<feature type="transmembrane region" description="Helical" evidence="8">
    <location>
        <begin position="21"/>
        <end position="44"/>
    </location>
</feature>
<feature type="transmembrane region" description="Helical" evidence="8">
    <location>
        <begin position="105"/>
        <end position="130"/>
    </location>
</feature>
<feature type="transmembrane region" description="Helical" evidence="8">
    <location>
        <begin position="64"/>
        <end position="93"/>
    </location>
</feature>
<evidence type="ECO:0000313" key="11">
    <source>
        <dbReference type="Proteomes" id="UP000003947"/>
    </source>
</evidence>
<feature type="domain" description="ABC transmembrane type-1" evidence="9">
    <location>
        <begin position="398"/>
        <end position="586"/>
    </location>
</feature>
<dbReference type="GO" id="GO:0055085">
    <property type="term" value="P:transmembrane transport"/>
    <property type="evidence" value="ECO:0007669"/>
    <property type="project" value="InterPro"/>
</dbReference>
<protein>
    <submittedName>
        <fullName evidence="10">ABC-type spermidine/putrescine transport system, permease component I</fullName>
    </submittedName>
</protein>
<evidence type="ECO:0000256" key="6">
    <source>
        <dbReference type="ARBA" id="ARBA00022989"/>
    </source>
</evidence>
<feature type="transmembrane region" description="Helical" evidence="8">
    <location>
        <begin position="302"/>
        <end position="321"/>
    </location>
</feature>
<evidence type="ECO:0000256" key="8">
    <source>
        <dbReference type="RuleBase" id="RU363032"/>
    </source>
</evidence>
<dbReference type="OrthoDB" id="9815533at2"/>
<proteinExistence type="inferred from homology"/>
<keyword evidence="6 8" id="KW-1133">Transmembrane helix</keyword>
<dbReference type="eggNOG" id="COG1177">
    <property type="taxonomic scope" value="Bacteria"/>
</dbReference>
<dbReference type="Proteomes" id="UP000003947">
    <property type="component" value="Unassembled WGS sequence"/>
</dbReference>
<comment type="subcellular location">
    <subcellularLocation>
        <location evidence="1 8">Cell membrane</location>
        <topology evidence="1 8">Multi-pass membrane protein</topology>
    </subcellularLocation>
</comment>
<keyword evidence="5 8" id="KW-0812">Transmembrane</keyword>
<gene>
    <name evidence="10" type="ORF">MicloDRAFT_00029510</name>
</gene>
<evidence type="ECO:0000256" key="2">
    <source>
        <dbReference type="ARBA" id="ARBA00007069"/>
    </source>
</evidence>
<sequence>MKGTATGLTQRLHQWVRGWGVLPALVLLVTVFLIPVSQLLRLSLIDDTGQLSSEHYLRLFESGLYFRVLGSTFNISLWTAVVCLIAGYPVAYLLATTTGRARSSLVLWVLMPFWTSVLVRSFAWIVILGRQGLLNQILTTLGLTDAPLELIYNFASVIVGMSHAMMPLAILTMLAVMQNIDRNLHRAAATLGARGSHIFWRIYFPLSLPGVAAAGLLVFITSLGFFVTPTLLGSPRETMLAQVIVVQIDEMLDWGFAGAVAVLLLVASIAVFYVFDLVLGMTALTGDIKATNSRRGGSLNRAGARFGYLITAALGWIGAYAGELYDRLPGRGKVQAPERPRVVLWATVMAVVIFLAAPSFFLVPISFSGSSFFEWPPRGFSLRWYEALFASPLWQQAMIRSVWVGLCTAVLSVIIGTPAAFALSRQKIPAKSLVMAFILMPMVMPHIIVALALFYAFARVGLVGTSFGLILGHTIFSLPYAIVTIMAVLRNYDIRLDHAAWTLGATRLTTFRRVTLPIIRTGMITAFLFSFVKSFDELTVALFISGGTSTTLPRQMWADALMNVSPTLAAVSTLILALVTVVIICGEAIGRRKKSY</sequence>
<keyword evidence="11" id="KW-1185">Reference proteome</keyword>